<dbReference type="Proteomes" id="UP000094793">
    <property type="component" value="Chromosome"/>
</dbReference>
<protein>
    <submittedName>
        <fullName evidence="1">Uncharacterized protein</fullName>
    </submittedName>
</protein>
<dbReference type="KEGG" id="blin:BLSMQ_1775"/>
<dbReference type="EMBL" id="CP017150">
    <property type="protein sequence ID" value="AOP53485.1"/>
    <property type="molecule type" value="Genomic_DNA"/>
</dbReference>
<evidence type="ECO:0000313" key="2">
    <source>
        <dbReference type="Proteomes" id="UP000094793"/>
    </source>
</evidence>
<reference evidence="2" key="1">
    <citation type="submission" date="2016-09" db="EMBL/GenBank/DDBJ databases">
        <title>Complete Genome Sequence of Brevibacterium linens SMQ-1335.</title>
        <authorList>
            <person name="de Melo A.G."/>
            <person name="Labrie S.J."/>
            <person name="Dumaresq J."/>
            <person name="Roberts R.J."/>
            <person name="Tremblay D.M."/>
            <person name="Moineau S."/>
        </authorList>
    </citation>
    <scope>NUCLEOTIDE SEQUENCE [LARGE SCALE GENOMIC DNA]</scope>
    <source>
        <strain evidence="2">SMQ-1335</strain>
    </source>
</reference>
<sequence length="42" mass="4540">MRFTRLVKGVNEFGHSNLRLSVVHVQVPIGPVADHPCSAAAE</sequence>
<proteinExistence type="predicted"/>
<organism evidence="1 2">
    <name type="scientific">Brevibacterium aurantiacum</name>
    <dbReference type="NCBI Taxonomy" id="273384"/>
    <lineage>
        <taxon>Bacteria</taxon>
        <taxon>Bacillati</taxon>
        <taxon>Actinomycetota</taxon>
        <taxon>Actinomycetes</taxon>
        <taxon>Micrococcales</taxon>
        <taxon>Brevibacteriaceae</taxon>
        <taxon>Brevibacterium</taxon>
    </lineage>
</organism>
<name>A0A1D7W3E4_BREAU</name>
<evidence type="ECO:0000313" key="1">
    <source>
        <dbReference type="EMBL" id="AOP53485.1"/>
    </source>
</evidence>
<accession>A0A1D7W3E4</accession>
<gene>
    <name evidence="1" type="ORF">BLSMQ_1775</name>
</gene>
<dbReference type="AlphaFoldDB" id="A0A1D7W3E4"/>